<reference evidence="2 3" key="1">
    <citation type="submission" date="2019-11" db="EMBL/GenBank/DDBJ databases">
        <title>Gracilibacillus salitolerans sp. nov., a moderate halophile isolated from a saline soil in northwest China.</title>
        <authorList>
            <person name="Gan L."/>
        </authorList>
    </citation>
    <scope>NUCLEOTIDE SEQUENCE [LARGE SCALE GENOMIC DNA]</scope>
    <source>
        <strain evidence="2 3">SCU50</strain>
    </source>
</reference>
<dbReference type="PROSITE" id="PS51175">
    <property type="entry name" value="CBM6"/>
    <property type="match status" value="1"/>
</dbReference>
<evidence type="ECO:0000259" key="1">
    <source>
        <dbReference type="PROSITE" id="PS51175"/>
    </source>
</evidence>
<dbReference type="InterPro" id="IPR005084">
    <property type="entry name" value="CBM6"/>
</dbReference>
<dbReference type="InterPro" id="IPR008928">
    <property type="entry name" value="6-hairpin_glycosidase_sf"/>
</dbReference>
<organism evidence="2 3">
    <name type="scientific">Gracilibacillus salitolerans</name>
    <dbReference type="NCBI Taxonomy" id="2663022"/>
    <lineage>
        <taxon>Bacteria</taxon>
        <taxon>Bacillati</taxon>
        <taxon>Bacillota</taxon>
        <taxon>Bacilli</taxon>
        <taxon>Bacillales</taxon>
        <taxon>Bacillaceae</taxon>
        <taxon>Gracilibacillus</taxon>
    </lineage>
</organism>
<dbReference type="InterPro" id="IPR005198">
    <property type="entry name" value="Glyco_hydro_76"/>
</dbReference>
<dbReference type="InterPro" id="IPR053169">
    <property type="entry name" value="MUG_Protein"/>
</dbReference>
<dbReference type="Gene3D" id="1.50.10.20">
    <property type="match status" value="1"/>
</dbReference>
<name>A0A5Q2TFW7_9BACI</name>
<proteinExistence type="predicted"/>
<evidence type="ECO:0000313" key="2">
    <source>
        <dbReference type="EMBL" id="QGH33699.1"/>
    </source>
</evidence>
<dbReference type="PANTHER" id="PTHR47791">
    <property type="entry name" value="MEIOTICALLY UP-REGULATED GENE 191 PROTEIN"/>
    <property type="match status" value="1"/>
</dbReference>
<dbReference type="KEGG" id="grc:GI584_06565"/>
<dbReference type="EMBL" id="CP045915">
    <property type="protein sequence ID" value="QGH33699.1"/>
    <property type="molecule type" value="Genomic_DNA"/>
</dbReference>
<dbReference type="PANTHER" id="PTHR47791:SF3">
    <property type="entry name" value="MEIOTICALLY UP-REGULATED GENE 191 PROTEIN"/>
    <property type="match status" value="1"/>
</dbReference>
<sequence>MEYLTILLSLISVRISSITFMKRSVFMQLKWHKFTMVSVTCFILFSLFASNIIKPNYSHAATSWSEEYDATQGTLHNVETENADTGYFGNGYVAGWNEDGQSVAINVNVPSDGNYTLVFKYSAAAGQATRYLEVNGEGSVDQVRFSGTGSWGDWQTTYLNDVFLTAGTNTISLSFDSGKGSENWLNFDSLLVKEQGVEQLVSWGLTEEAELAQKSLTSNFWNTKTNMFNNQYPNDESNNQFHYWWQAHAIDTLIDGYERTGDYGYIDQAIALYKSVKARNGDDIRNDFYDDMLWMALALQRLHEYTNNPQHEEAVLTLWEDIKEGWSSEFGGGIAWNKNQLDYKNTPSNAPAVILATRLYEQYGNEEDLQWAQDIYNWLQHTLVDPANGLVWDGINRTGDGNIDKGWEFTYNQGVYIGASVELYQLTGEQGYLDAAIQTAETTKDRFSNHNQIIYEGGSGDGGLFKGILIRYVTELVKTEDSQVKLAEWIVNNAKNVWNQTNEEPEILFGSSWEGAINLPVELSQQLSGVMLMEHATQLEPIIVRNVSQTLQEQIDSYVDDSEITSSLAKKLSNRLEQVDHHINKGDINQAIKHLEDFNKHVQTGVEKDQVNEIAYHQLQGSLDRIIH</sequence>
<dbReference type="Pfam" id="PF03663">
    <property type="entry name" value="Glyco_hydro_76"/>
    <property type="match status" value="1"/>
</dbReference>
<dbReference type="GO" id="GO:0030246">
    <property type="term" value="F:carbohydrate binding"/>
    <property type="evidence" value="ECO:0007669"/>
    <property type="project" value="InterPro"/>
</dbReference>
<dbReference type="AlphaFoldDB" id="A0A5Q2TFW7"/>
<dbReference type="Proteomes" id="UP000339690">
    <property type="component" value="Chromosome"/>
</dbReference>
<dbReference type="Gene3D" id="2.60.120.260">
    <property type="entry name" value="Galactose-binding domain-like"/>
    <property type="match status" value="1"/>
</dbReference>
<dbReference type="InterPro" id="IPR054470">
    <property type="entry name" value="FIMAH_dom"/>
</dbReference>
<dbReference type="InterPro" id="IPR008979">
    <property type="entry name" value="Galactose-bd-like_sf"/>
</dbReference>
<dbReference type="SUPFAM" id="SSF49785">
    <property type="entry name" value="Galactose-binding domain-like"/>
    <property type="match status" value="1"/>
</dbReference>
<dbReference type="Pfam" id="PF22888">
    <property type="entry name" value="FIMAH"/>
    <property type="match status" value="1"/>
</dbReference>
<dbReference type="GO" id="GO:0005975">
    <property type="term" value="P:carbohydrate metabolic process"/>
    <property type="evidence" value="ECO:0007669"/>
    <property type="project" value="InterPro"/>
</dbReference>
<evidence type="ECO:0000313" key="3">
    <source>
        <dbReference type="Proteomes" id="UP000339690"/>
    </source>
</evidence>
<dbReference type="SUPFAM" id="SSF48208">
    <property type="entry name" value="Six-hairpin glycosidases"/>
    <property type="match status" value="1"/>
</dbReference>
<gene>
    <name evidence="2" type="ORF">GI584_06565</name>
</gene>
<protein>
    <recommendedName>
        <fullName evidence="1">CBM6 domain-containing protein</fullName>
    </recommendedName>
</protein>
<keyword evidence="3" id="KW-1185">Reference proteome</keyword>
<feature type="domain" description="CBM6" evidence="1">
    <location>
        <begin position="66"/>
        <end position="193"/>
    </location>
</feature>
<accession>A0A5Q2TFW7</accession>
<dbReference type="Pfam" id="PF16990">
    <property type="entry name" value="CBM_35"/>
    <property type="match status" value="1"/>
</dbReference>